<protein>
    <recommendedName>
        <fullName evidence="3">Longin domain-containing protein</fullName>
    </recommendedName>
</protein>
<feature type="domain" description="Longin" evidence="3">
    <location>
        <begin position="1"/>
        <end position="49"/>
    </location>
</feature>
<feature type="non-terminal residue" evidence="4">
    <location>
        <position position="1"/>
    </location>
</feature>
<organism evidence="4 5">
    <name type="scientific">Trichomalopsis sarcophagae</name>
    <dbReference type="NCBI Taxonomy" id="543379"/>
    <lineage>
        <taxon>Eukaryota</taxon>
        <taxon>Metazoa</taxon>
        <taxon>Ecdysozoa</taxon>
        <taxon>Arthropoda</taxon>
        <taxon>Hexapoda</taxon>
        <taxon>Insecta</taxon>
        <taxon>Pterygota</taxon>
        <taxon>Neoptera</taxon>
        <taxon>Endopterygota</taxon>
        <taxon>Hymenoptera</taxon>
        <taxon>Apocrita</taxon>
        <taxon>Proctotrupomorpha</taxon>
        <taxon>Chalcidoidea</taxon>
        <taxon>Pteromalidae</taxon>
        <taxon>Pteromalinae</taxon>
        <taxon>Trichomalopsis</taxon>
    </lineage>
</organism>
<evidence type="ECO:0000256" key="2">
    <source>
        <dbReference type="ARBA" id="ARBA00023136"/>
    </source>
</evidence>
<dbReference type="GO" id="GO:0016020">
    <property type="term" value="C:membrane"/>
    <property type="evidence" value="ECO:0007669"/>
    <property type="project" value="UniProtKB-SubCell"/>
</dbReference>
<keyword evidence="5" id="KW-1185">Reference proteome</keyword>
<dbReference type="EMBL" id="NNAY01004469">
    <property type="protein sequence ID" value="OXU17851.1"/>
    <property type="molecule type" value="Genomic_DNA"/>
</dbReference>
<keyword evidence="2" id="KW-0472">Membrane</keyword>
<reference evidence="4 5" key="1">
    <citation type="journal article" date="2017" name="Curr. Biol.">
        <title>The Evolution of Venom by Co-option of Single-Copy Genes.</title>
        <authorList>
            <person name="Martinson E.O."/>
            <person name="Mrinalini"/>
            <person name="Kelkar Y.D."/>
            <person name="Chang C.H."/>
            <person name="Werren J.H."/>
        </authorList>
    </citation>
    <scope>NUCLEOTIDE SEQUENCE [LARGE SCALE GENOMIC DNA]</scope>
    <source>
        <strain evidence="4 5">Alberta</strain>
        <tissue evidence="4">Whole body</tissue>
    </source>
</reference>
<comment type="caution">
    <text evidence="4">The sequence shown here is derived from an EMBL/GenBank/DDBJ whole genome shotgun (WGS) entry which is preliminary data.</text>
</comment>
<comment type="subcellular location">
    <subcellularLocation>
        <location evidence="1">Membrane</location>
    </subcellularLocation>
</comment>
<dbReference type="PROSITE" id="PS50859">
    <property type="entry name" value="LONGIN"/>
    <property type="match status" value="1"/>
</dbReference>
<sequence length="49" mass="5706">QQLFHRRGIFRGIVARTIGTLSLTRREFRKKTHFTLLGGFAQEFDKGRG</sequence>
<dbReference type="InterPro" id="IPR010908">
    <property type="entry name" value="Longin_dom"/>
</dbReference>
<evidence type="ECO:0000259" key="3">
    <source>
        <dbReference type="PROSITE" id="PS50859"/>
    </source>
</evidence>
<evidence type="ECO:0000313" key="4">
    <source>
        <dbReference type="EMBL" id="OXU17851.1"/>
    </source>
</evidence>
<evidence type="ECO:0000313" key="5">
    <source>
        <dbReference type="Proteomes" id="UP000215335"/>
    </source>
</evidence>
<gene>
    <name evidence="4" type="ORF">TSAR_000892</name>
</gene>
<proteinExistence type="predicted"/>
<evidence type="ECO:0000256" key="1">
    <source>
        <dbReference type="ARBA" id="ARBA00004370"/>
    </source>
</evidence>
<dbReference type="AlphaFoldDB" id="A0A232EHQ3"/>
<dbReference type="Proteomes" id="UP000215335">
    <property type="component" value="Unassembled WGS sequence"/>
</dbReference>
<name>A0A232EHQ3_9HYME</name>
<accession>A0A232EHQ3</accession>